<dbReference type="PROSITE" id="PS00107">
    <property type="entry name" value="PROTEIN_KINASE_ATP"/>
    <property type="match status" value="1"/>
</dbReference>
<evidence type="ECO:0000256" key="5">
    <source>
        <dbReference type="ARBA" id="ARBA00022777"/>
    </source>
</evidence>
<dbReference type="Pfam" id="PF00069">
    <property type="entry name" value="Pkinase"/>
    <property type="match status" value="2"/>
</dbReference>
<evidence type="ECO:0000313" key="12">
    <source>
        <dbReference type="EMBL" id="SPN97126.1"/>
    </source>
</evidence>
<sequence length="716" mass="82769">MPLWLFSSISSRTPSTDVSGVFSPVAEDSTRKTSIESRFSPSSLEGPPSLDRVRSTIRNATVASSELSGLNTIQESPFDRVKPTVETVERASAAKIYLETYFYERLSKPDPREVCRRHMETNLLRSRMTPEQRRAIWDAFNAQWTWHLRETRALMTKSARAAKGESAGPCLDEYETLKLIGKGSFGVVKLVCEKPKPENSFRKQVYAMKVIRKSDMIRNTQEGHLRAERDLLAAAEGSNWIIPLFASFQDEKNLYLVMDYMPGGDFLCLLIREHCLPETVTRFYIAEMILCVEEAHRLRCIHRDVKPDNFLISPSGHLKISDFGLAFDGHWSHDAGYYNYHRYSLMTRLGIDLNGDDGDKKEGRAVHKQLKSTSLNKYNSANQMDGEPLLDWRQRCGNRCAANSVVGTRQYMAPEVLKGSSYDGRCDWWSIGIILFECLYGYTPFYSDKGRERTKQKILNHRDEFRIPVEPYVSDRCKDLLRRLIREPETRLSSYHYRLKDQGMPMEGIGGTSYVFANDAEDIKAHKWFRSVPWDRLHLQTPPFVPQIRRADDTQYFEDDERISDWSSTMASNTEESHIGLDETRVLLRGMRDQVHTYAAELVRKPYDARNIDKKIDAERGLLCREREVLKQFVRVYGRKQKKPPRDPLLRDPETKGIVLLQRRKTAFMGYTWRRRRMYGYNFAYRTSSAKGAVGANKCSLHHTVTFNSEQPQCLL</sequence>
<dbReference type="Gene3D" id="1.10.510.10">
    <property type="entry name" value="Transferase(Phosphotransferase) domain 1"/>
    <property type="match status" value="1"/>
</dbReference>
<dbReference type="InterPro" id="IPR000719">
    <property type="entry name" value="Prot_kinase_dom"/>
</dbReference>
<dbReference type="GO" id="GO:0005524">
    <property type="term" value="F:ATP binding"/>
    <property type="evidence" value="ECO:0007669"/>
    <property type="project" value="UniProtKB-UniRule"/>
</dbReference>
<comment type="caution">
    <text evidence="12">The sequence shown here is derived from an EMBL/GenBank/DDBJ whole genome shotgun (WGS) entry which is preliminary data.</text>
</comment>
<dbReference type="InterPro" id="IPR008271">
    <property type="entry name" value="Ser/Thr_kinase_AS"/>
</dbReference>
<dbReference type="SMART" id="SM00220">
    <property type="entry name" value="S_TKc"/>
    <property type="match status" value="1"/>
</dbReference>
<dbReference type="SUPFAM" id="SSF56112">
    <property type="entry name" value="Protein kinase-like (PK-like)"/>
    <property type="match status" value="1"/>
</dbReference>
<keyword evidence="2" id="KW-0723">Serine/threonine-protein kinase</keyword>
<organism evidence="12 13">
    <name type="scientific">Cephalotrichum gorgonifer</name>
    <dbReference type="NCBI Taxonomy" id="2041049"/>
    <lineage>
        <taxon>Eukaryota</taxon>
        <taxon>Fungi</taxon>
        <taxon>Dikarya</taxon>
        <taxon>Ascomycota</taxon>
        <taxon>Pezizomycotina</taxon>
        <taxon>Sordariomycetes</taxon>
        <taxon>Hypocreomycetidae</taxon>
        <taxon>Microascales</taxon>
        <taxon>Microascaceae</taxon>
        <taxon>Cephalotrichum</taxon>
    </lineage>
</organism>
<dbReference type="PANTHER" id="PTHR24356">
    <property type="entry name" value="SERINE/THREONINE-PROTEIN KINASE"/>
    <property type="match status" value="1"/>
</dbReference>
<dbReference type="GO" id="GO:0035556">
    <property type="term" value="P:intracellular signal transduction"/>
    <property type="evidence" value="ECO:0007669"/>
    <property type="project" value="TreeGrafter"/>
</dbReference>
<keyword evidence="5 12" id="KW-0418">Kinase</keyword>
<comment type="catalytic activity">
    <reaction evidence="7">
        <text>L-threonyl-[protein] + ATP = O-phospho-L-threonyl-[protein] + ADP + H(+)</text>
        <dbReference type="Rhea" id="RHEA:46608"/>
        <dbReference type="Rhea" id="RHEA-COMP:11060"/>
        <dbReference type="Rhea" id="RHEA-COMP:11605"/>
        <dbReference type="ChEBI" id="CHEBI:15378"/>
        <dbReference type="ChEBI" id="CHEBI:30013"/>
        <dbReference type="ChEBI" id="CHEBI:30616"/>
        <dbReference type="ChEBI" id="CHEBI:61977"/>
        <dbReference type="ChEBI" id="CHEBI:456216"/>
        <dbReference type="EC" id="2.7.11.1"/>
    </reaction>
</comment>
<keyword evidence="3" id="KW-0808">Transferase</keyword>
<dbReference type="PROSITE" id="PS51285">
    <property type="entry name" value="AGC_KINASE_CTER"/>
    <property type="match status" value="1"/>
</dbReference>
<proteinExistence type="predicted"/>
<dbReference type="PROSITE" id="PS00108">
    <property type="entry name" value="PROTEIN_KINASE_ST"/>
    <property type="match status" value="1"/>
</dbReference>
<protein>
    <recommendedName>
        <fullName evidence="1">non-specific serine/threonine protein kinase</fullName>
        <ecNumber evidence="1">2.7.11.1</ecNumber>
    </recommendedName>
</protein>
<dbReference type="EC" id="2.7.11.1" evidence="1"/>
<evidence type="ECO:0000256" key="1">
    <source>
        <dbReference type="ARBA" id="ARBA00012513"/>
    </source>
</evidence>
<feature type="domain" description="AGC-kinase C-terminal" evidence="11">
    <location>
        <begin position="530"/>
        <end position="593"/>
    </location>
</feature>
<accession>A0AAE8MPH4</accession>
<dbReference type="InterPro" id="IPR000961">
    <property type="entry name" value="AGC-kinase_C"/>
</dbReference>
<evidence type="ECO:0000259" key="10">
    <source>
        <dbReference type="PROSITE" id="PS50011"/>
    </source>
</evidence>
<evidence type="ECO:0000256" key="7">
    <source>
        <dbReference type="ARBA" id="ARBA00047899"/>
    </source>
</evidence>
<keyword evidence="6 9" id="KW-0067">ATP-binding</keyword>
<evidence type="ECO:0000259" key="11">
    <source>
        <dbReference type="PROSITE" id="PS51285"/>
    </source>
</evidence>
<dbReference type="InterPro" id="IPR017441">
    <property type="entry name" value="Protein_kinase_ATP_BS"/>
</dbReference>
<dbReference type="Proteomes" id="UP001187682">
    <property type="component" value="Unassembled WGS sequence"/>
</dbReference>
<evidence type="ECO:0000313" key="13">
    <source>
        <dbReference type="Proteomes" id="UP001187682"/>
    </source>
</evidence>
<reference evidence="12" key="1">
    <citation type="submission" date="2018-03" db="EMBL/GenBank/DDBJ databases">
        <authorList>
            <person name="Guldener U."/>
        </authorList>
    </citation>
    <scope>NUCLEOTIDE SEQUENCE</scope>
</reference>
<evidence type="ECO:0000256" key="2">
    <source>
        <dbReference type="ARBA" id="ARBA00022527"/>
    </source>
</evidence>
<keyword evidence="4 9" id="KW-0547">Nucleotide-binding</keyword>
<dbReference type="AlphaFoldDB" id="A0AAE8MPH4"/>
<dbReference type="Gene3D" id="3.30.200.20">
    <property type="entry name" value="Phosphorylase Kinase, domain 1"/>
    <property type="match status" value="1"/>
</dbReference>
<dbReference type="InterPro" id="IPR011009">
    <property type="entry name" value="Kinase-like_dom_sf"/>
</dbReference>
<evidence type="ECO:0000256" key="3">
    <source>
        <dbReference type="ARBA" id="ARBA00022679"/>
    </source>
</evidence>
<evidence type="ECO:0000256" key="6">
    <source>
        <dbReference type="ARBA" id="ARBA00022840"/>
    </source>
</evidence>
<comment type="catalytic activity">
    <reaction evidence="8">
        <text>L-seryl-[protein] + ATP = O-phospho-L-seryl-[protein] + ADP + H(+)</text>
        <dbReference type="Rhea" id="RHEA:17989"/>
        <dbReference type="Rhea" id="RHEA-COMP:9863"/>
        <dbReference type="Rhea" id="RHEA-COMP:11604"/>
        <dbReference type="ChEBI" id="CHEBI:15378"/>
        <dbReference type="ChEBI" id="CHEBI:29999"/>
        <dbReference type="ChEBI" id="CHEBI:30616"/>
        <dbReference type="ChEBI" id="CHEBI:83421"/>
        <dbReference type="ChEBI" id="CHEBI:456216"/>
        <dbReference type="EC" id="2.7.11.1"/>
    </reaction>
</comment>
<feature type="binding site" evidence="9">
    <location>
        <position position="213"/>
    </location>
    <ligand>
        <name>ATP</name>
        <dbReference type="ChEBI" id="CHEBI:30616"/>
    </ligand>
</feature>
<feature type="domain" description="Protein kinase" evidence="10">
    <location>
        <begin position="174"/>
        <end position="529"/>
    </location>
</feature>
<name>A0AAE8MPH4_9PEZI</name>
<gene>
    <name evidence="12" type="ORF">DNG_00642</name>
</gene>
<dbReference type="PANTHER" id="PTHR24356:SF400">
    <property type="entry name" value="SERINE_THREONINE-PROTEIN KINASE CBK1"/>
    <property type="match status" value="1"/>
</dbReference>
<evidence type="ECO:0000256" key="8">
    <source>
        <dbReference type="ARBA" id="ARBA00048679"/>
    </source>
</evidence>
<dbReference type="PROSITE" id="PS50011">
    <property type="entry name" value="PROTEIN_KINASE_DOM"/>
    <property type="match status" value="1"/>
</dbReference>
<dbReference type="GO" id="GO:0004674">
    <property type="term" value="F:protein serine/threonine kinase activity"/>
    <property type="evidence" value="ECO:0007669"/>
    <property type="project" value="UniProtKB-KW"/>
</dbReference>
<dbReference type="InterPro" id="IPR050236">
    <property type="entry name" value="Ser_Thr_kinase_AGC"/>
</dbReference>
<evidence type="ECO:0000256" key="9">
    <source>
        <dbReference type="PROSITE-ProRule" id="PRU10141"/>
    </source>
</evidence>
<evidence type="ECO:0000256" key="4">
    <source>
        <dbReference type="ARBA" id="ARBA00022741"/>
    </source>
</evidence>
<keyword evidence="13" id="KW-1185">Reference proteome</keyword>
<dbReference type="EMBL" id="ONZQ02000001">
    <property type="protein sequence ID" value="SPN97126.1"/>
    <property type="molecule type" value="Genomic_DNA"/>
</dbReference>